<dbReference type="EMBL" id="JAASQI010000006">
    <property type="protein sequence ID" value="NIJ58742.1"/>
    <property type="molecule type" value="Genomic_DNA"/>
</dbReference>
<keyword evidence="4 6" id="KW-0378">Hydrolase</keyword>
<feature type="signal peptide" evidence="7">
    <location>
        <begin position="1"/>
        <end position="24"/>
    </location>
</feature>
<sequence>MKSVLLRTLTFAAAITLSALPALAADTVRATVDAVIKPLMAEHDLPGLSVAILHDGKRHVFHYGVASRKTRSPVNDKTLFEIGSLSKPFTGTLLARLEAEGLVDLSASAQTLLPEIAGSPIGGASLLDLHTYVAGGLPLQFPAGVDKTNFAKFFRSFKPTAKIGASRLYSNPSIGLSGYLAAVTAGQPFSTLLTGKVLAPLKLEDTFLKVPANRMANYAQGYTRDNAPVRVSPGLFDHEAYGVKTTASDLLRFVEASVNPAGLGSDLETALVAARTGVYRVGSMHQGLGWELYRAPARSAELLQGADPAFVLEPNAVERPEAPVTGAAVGTVSKTGSTLGFGAYALFQPARGTAIVILANRFWANPARIEAAYAILDRIDPGFTAD</sequence>
<evidence type="ECO:0000256" key="5">
    <source>
        <dbReference type="ARBA" id="ARBA00023251"/>
    </source>
</evidence>
<keyword evidence="7" id="KW-0732">Signal</keyword>
<evidence type="ECO:0000256" key="7">
    <source>
        <dbReference type="SAM" id="SignalP"/>
    </source>
</evidence>
<dbReference type="GO" id="GO:0008800">
    <property type="term" value="F:beta-lactamase activity"/>
    <property type="evidence" value="ECO:0007669"/>
    <property type="project" value="UniProtKB-EC"/>
</dbReference>
<evidence type="ECO:0000256" key="1">
    <source>
        <dbReference type="ARBA" id="ARBA00001526"/>
    </source>
</evidence>
<feature type="chain" id="PRO_5045067124" description="Beta-lactamase" evidence="7">
    <location>
        <begin position="25"/>
        <end position="386"/>
    </location>
</feature>
<dbReference type="InterPro" id="IPR058136">
    <property type="entry name" value="AmpC"/>
</dbReference>
<keyword evidence="10" id="KW-1185">Reference proteome</keyword>
<accession>A0ABX0V0L2</accession>
<organism evidence="9 10">
    <name type="scientific">Pseudochelatococcus lubricantis</name>
    <dbReference type="NCBI Taxonomy" id="1538102"/>
    <lineage>
        <taxon>Bacteria</taxon>
        <taxon>Pseudomonadati</taxon>
        <taxon>Pseudomonadota</taxon>
        <taxon>Alphaproteobacteria</taxon>
        <taxon>Hyphomicrobiales</taxon>
        <taxon>Chelatococcaceae</taxon>
        <taxon>Pseudochelatococcus</taxon>
    </lineage>
</organism>
<name>A0ABX0V0L2_9HYPH</name>
<evidence type="ECO:0000313" key="9">
    <source>
        <dbReference type="EMBL" id="NIJ58742.1"/>
    </source>
</evidence>
<dbReference type="PANTHER" id="PTHR46825">
    <property type="entry name" value="D-ALANYL-D-ALANINE-CARBOXYPEPTIDASE/ENDOPEPTIDASE AMPH"/>
    <property type="match status" value="1"/>
</dbReference>
<dbReference type="EC" id="3.5.2.6" evidence="3 6"/>
<evidence type="ECO:0000259" key="8">
    <source>
        <dbReference type="Pfam" id="PF00144"/>
    </source>
</evidence>
<dbReference type="Pfam" id="PF00144">
    <property type="entry name" value="Beta-lactamase"/>
    <property type="match status" value="1"/>
</dbReference>
<comment type="caution">
    <text evidence="9">The sequence shown here is derived from an EMBL/GenBank/DDBJ whole genome shotgun (WGS) entry which is preliminary data.</text>
</comment>
<evidence type="ECO:0000313" key="10">
    <source>
        <dbReference type="Proteomes" id="UP001429580"/>
    </source>
</evidence>
<dbReference type="NCBIfam" id="NF033085">
    <property type="entry name" value="bla_class_C"/>
    <property type="match status" value="1"/>
</dbReference>
<feature type="domain" description="Beta-lactamase-related" evidence="8">
    <location>
        <begin position="32"/>
        <end position="377"/>
    </location>
</feature>
<comment type="catalytic activity">
    <reaction evidence="1 6">
        <text>a beta-lactam + H2O = a substituted beta-amino acid</text>
        <dbReference type="Rhea" id="RHEA:20401"/>
        <dbReference type="ChEBI" id="CHEBI:15377"/>
        <dbReference type="ChEBI" id="CHEBI:35627"/>
        <dbReference type="ChEBI" id="CHEBI:140347"/>
        <dbReference type="EC" id="3.5.2.6"/>
    </reaction>
</comment>
<dbReference type="InterPro" id="IPR050491">
    <property type="entry name" value="AmpC-like"/>
</dbReference>
<dbReference type="PANTHER" id="PTHR46825:SF8">
    <property type="entry name" value="BETA-LACTAMASE-RELATED"/>
    <property type="match status" value="1"/>
</dbReference>
<gene>
    <name evidence="9" type="ORF">FHS82_002597</name>
</gene>
<evidence type="ECO:0000256" key="6">
    <source>
        <dbReference type="RuleBase" id="RU361140"/>
    </source>
</evidence>
<evidence type="ECO:0000256" key="4">
    <source>
        <dbReference type="ARBA" id="ARBA00022801"/>
    </source>
</evidence>
<dbReference type="SUPFAM" id="SSF56601">
    <property type="entry name" value="beta-lactamase/transpeptidase-like"/>
    <property type="match status" value="1"/>
</dbReference>
<dbReference type="Gene3D" id="3.40.710.10">
    <property type="entry name" value="DD-peptidase/beta-lactamase superfamily"/>
    <property type="match status" value="1"/>
</dbReference>
<keyword evidence="5 6" id="KW-0046">Antibiotic resistance</keyword>
<dbReference type="RefSeq" id="WP_166953464.1">
    <property type="nucleotide sequence ID" value="NZ_JAASQI010000006.1"/>
</dbReference>
<proteinExistence type="inferred from homology"/>
<dbReference type="InterPro" id="IPR001586">
    <property type="entry name" value="Beta-lactam_class-C_AS"/>
</dbReference>
<dbReference type="InterPro" id="IPR001466">
    <property type="entry name" value="Beta-lactam-related"/>
</dbReference>
<dbReference type="Proteomes" id="UP001429580">
    <property type="component" value="Unassembled WGS sequence"/>
</dbReference>
<dbReference type="InterPro" id="IPR012338">
    <property type="entry name" value="Beta-lactam/transpept-like"/>
</dbReference>
<evidence type="ECO:0000256" key="3">
    <source>
        <dbReference type="ARBA" id="ARBA00012865"/>
    </source>
</evidence>
<reference evidence="9 10" key="1">
    <citation type="submission" date="2020-03" db="EMBL/GenBank/DDBJ databases">
        <title>Genomic Encyclopedia of Type Strains, Phase IV (KMG-IV): sequencing the most valuable type-strain genomes for metagenomic binning, comparative biology and taxonomic classification.</title>
        <authorList>
            <person name="Goeker M."/>
        </authorList>
    </citation>
    <scope>NUCLEOTIDE SEQUENCE [LARGE SCALE GENOMIC DNA]</scope>
    <source>
        <strain evidence="9 10">DSM 103870</strain>
    </source>
</reference>
<evidence type="ECO:0000256" key="2">
    <source>
        <dbReference type="ARBA" id="ARBA00007840"/>
    </source>
</evidence>
<comment type="similarity">
    <text evidence="2 6">Belongs to the class-C beta-lactamase family.</text>
</comment>
<protein>
    <recommendedName>
        <fullName evidence="3 6">Beta-lactamase</fullName>
        <ecNumber evidence="3 6">3.5.2.6</ecNumber>
    </recommendedName>
</protein>
<dbReference type="PROSITE" id="PS00336">
    <property type="entry name" value="BETA_LACTAMASE_C"/>
    <property type="match status" value="1"/>
</dbReference>